<evidence type="ECO:0008006" key="3">
    <source>
        <dbReference type="Google" id="ProtNLM"/>
    </source>
</evidence>
<dbReference type="EMBL" id="CAJMWT010001395">
    <property type="protein sequence ID" value="CAE6398287.1"/>
    <property type="molecule type" value="Genomic_DNA"/>
</dbReference>
<dbReference type="AlphaFoldDB" id="A0A8H2WMR5"/>
<name>A0A8H2WMR5_9AGAM</name>
<accession>A0A8H2WMR5</accession>
<sequence>MRTTMTPHASEADVRPYTYDETEALVYHVADTVYGTSELSFYETDSDTSSVRSYNSASTLCSQDARAYFQEVDGRLYPVDPAIPIFMPQDEQETRRLDHEHIALKLVMGSNYVGPVASHLQYEPSAPRKRVLDIGTQQGTWVQEMASEFPHVEFVSLDFSPMVAHTPRENIVFEVYDLYAGLAEADASFDMVHIRHTANKVGNYPFLVQELYRVLRPGGLLVSGEFENETYGADNPDVPLGDASARLTRALVLVRQALAAQGVTVDAGRQLPALLSSPRLFAPSRSVSPDLSSELDNNCSRASFNNFSTRVPGVQQQSSTSPSPISTSATGFVRITPFTFYVPATPWPDPYTHPQLHEAGRHLVVGVQYGWPSLIPLLTVHSGISTDEAREVVAGAVEDHLVRSELKHIIKFHTVWAYKAADQPRSD</sequence>
<reference evidence="1" key="1">
    <citation type="submission" date="2021-01" db="EMBL/GenBank/DDBJ databases">
        <authorList>
            <person name="Kaushik A."/>
        </authorList>
    </citation>
    <scope>NUCLEOTIDE SEQUENCE</scope>
    <source>
        <strain evidence="1">AG2-2IIIB</strain>
    </source>
</reference>
<gene>
    <name evidence="1" type="ORF">RDB_LOCUS34863</name>
</gene>
<dbReference type="SUPFAM" id="SSF53335">
    <property type="entry name" value="S-adenosyl-L-methionine-dependent methyltransferases"/>
    <property type="match status" value="1"/>
</dbReference>
<evidence type="ECO:0000313" key="2">
    <source>
        <dbReference type="Proteomes" id="UP000663843"/>
    </source>
</evidence>
<dbReference type="CDD" id="cd02440">
    <property type="entry name" value="AdoMet_MTases"/>
    <property type="match status" value="1"/>
</dbReference>
<dbReference type="PANTHER" id="PTHR43591">
    <property type="entry name" value="METHYLTRANSFERASE"/>
    <property type="match status" value="1"/>
</dbReference>
<proteinExistence type="predicted"/>
<dbReference type="Proteomes" id="UP000663843">
    <property type="component" value="Unassembled WGS sequence"/>
</dbReference>
<organism evidence="1 2">
    <name type="scientific">Rhizoctonia solani</name>
    <dbReference type="NCBI Taxonomy" id="456999"/>
    <lineage>
        <taxon>Eukaryota</taxon>
        <taxon>Fungi</taxon>
        <taxon>Dikarya</taxon>
        <taxon>Basidiomycota</taxon>
        <taxon>Agaricomycotina</taxon>
        <taxon>Agaricomycetes</taxon>
        <taxon>Cantharellales</taxon>
        <taxon>Ceratobasidiaceae</taxon>
        <taxon>Rhizoctonia</taxon>
    </lineage>
</organism>
<protein>
    <recommendedName>
        <fullName evidence="3">Methyltransferase domain-containing protein</fullName>
    </recommendedName>
</protein>
<comment type="caution">
    <text evidence="1">The sequence shown here is derived from an EMBL/GenBank/DDBJ whole genome shotgun (WGS) entry which is preliminary data.</text>
</comment>
<dbReference type="InterPro" id="IPR029063">
    <property type="entry name" value="SAM-dependent_MTases_sf"/>
</dbReference>
<dbReference type="Pfam" id="PF13489">
    <property type="entry name" value="Methyltransf_23"/>
    <property type="match status" value="1"/>
</dbReference>
<dbReference type="Gene3D" id="3.40.50.150">
    <property type="entry name" value="Vaccinia Virus protein VP39"/>
    <property type="match status" value="1"/>
</dbReference>
<evidence type="ECO:0000313" key="1">
    <source>
        <dbReference type="EMBL" id="CAE6398287.1"/>
    </source>
</evidence>